<dbReference type="PANTHER" id="PTHR10259">
    <property type="entry name" value="THIOPURINE S-METHYLTRANSFERASE"/>
    <property type="match status" value="1"/>
</dbReference>
<keyword evidence="11" id="KW-1185">Reference proteome</keyword>
<dbReference type="GO" id="GO:0005737">
    <property type="term" value="C:cytoplasm"/>
    <property type="evidence" value="ECO:0007669"/>
    <property type="project" value="UniProtKB-SubCell"/>
</dbReference>
<evidence type="ECO:0000313" key="10">
    <source>
        <dbReference type="EMBL" id="GGI78389.1"/>
    </source>
</evidence>
<dbReference type="InterPro" id="IPR008854">
    <property type="entry name" value="TPMT"/>
</dbReference>
<accession>A0A917N994</accession>
<keyword evidence="6 9" id="KW-0489">Methyltransferase</keyword>
<dbReference type="CDD" id="cd02440">
    <property type="entry name" value="AdoMet_MTases"/>
    <property type="match status" value="1"/>
</dbReference>
<dbReference type="AlphaFoldDB" id="A0A917N994"/>
<evidence type="ECO:0000256" key="1">
    <source>
        <dbReference type="ARBA" id="ARBA00000903"/>
    </source>
</evidence>
<evidence type="ECO:0000313" key="11">
    <source>
        <dbReference type="Proteomes" id="UP000630149"/>
    </source>
</evidence>
<dbReference type="Pfam" id="PF05724">
    <property type="entry name" value="TPMT"/>
    <property type="match status" value="1"/>
</dbReference>
<dbReference type="PROSITE" id="PS51585">
    <property type="entry name" value="SAM_MT_TPMT"/>
    <property type="match status" value="1"/>
</dbReference>
<reference evidence="10" key="2">
    <citation type="submission" date="2020-09" db="EMBL/GenBank/DDBJ databases">
        <authorList>
            <person name="Sun Q."/>
            <person name="Ohkuma M."/>
        </authorList>
    </citation>
    <scope>NUCLEOTIDE SEQUENCE</scope>
    <source>
        <strain evidence="10">JCM 13919</strain>
    </source>
</reference>
<dbReference type="InterPro" id="IPR029063">
    <property type="entry name" value="SAM-dependent_MTases_sf"/>
</dbReference>
<feature type="binding site" evidence="9">
    <location>
        <position position="123"/>
    </location>
    <ligand>
        <name>S-adenosyl-L-methionine</name>
        <dbReference type="ChEBI" id="CHEBI:59789"/>
    </ligand>
</feature>
<comment type="caution">
    <text evidence="10">The sequence shown here is derived from an EMBL/GenBank/DDBJ whole genome shotgun (WGS) entry which is preliminary data.</text>
</comment>
<protein>
    <recommendedName>
        <fullName evidence="4 9">Thiopurine S-methyltransferase</fullName>
        <ecNumber evidence="4 9">2.1.1.67</ecNumber>
    </recommendedName>
    <alternativeName>
        <fullName evidence="9">Thiopurine methyltransferase</fullName>
    </alternativeName>
</protein>
<evidence type="ECO:0000256" key="8">
    <source>
        <dbReference type="ARBA" id="ARBA00022691"/>
    </source>
</evidence>
<dbReference type="NCBIfam" id="TIGR03840">
    <property type="entry name" value="TMPT_Se_Te"/>
    <property type="match status" value="1"/>
</dbReference>
<dbReference type="FunFam" id="3.40.50.150:FF:000101">
    <property type="entry name" value="Thiopurine S-methyltransferase"/>
    <property type="match status" value="1"/>
</dbReference>
<feature type="binding site" evidence="9">
    <location>
        <position position="45"/>
    </location>
    <ligand>
        <name>S-adenosyl-L-methionine</name>
        <dbReference type="ChEBI" id="CHEBI:59789"/>
    </ligand>
</feature>
<keyword evidence="7 9" id="KW-0808">Transferase</keyword>
<gene>
    <name evidence="9 10" type="primary">tpm</name>
    <name evidence="10" type="ORF">GCM10007966_03810</name>
</gene>
<evidence type="ECO:0000256" key="2">
    <source>
        <dbReference type="ARBA" id="ARBA00004496"/>
    </source>
</evidence>
<name>A0A917N994_9GAMM</name>
<dbReference type="GO" id="GO:0010038">
    <property type="term" value="P:response to metal ion"/>
    <property type="evidence" value="ECO:0007669"/>
    <property type="project" value="InterPro"/>
</dbReference>
<keyword evidence="5 9" id="KW-0963">Cytoplasm</keyword>
<dbReference type="InterPro" id="IPR022474">
    <property type="entry name" value="Thiopur_S-MeTfrase_Se/Te_detox"/>
</dbReference>
<comment type="similarity">
    <text evidence="3 9">Belongs to the class I-like SAM-binding methyltransferase superfamily. TPMT family.</text>
</comment>
<organism evidence="10 11">
    <name type="scientific">Legionella impletisoli</name>
    <dbReference type="NCBI Taxonomy" id="343510"/>
    <lineage>
        <taxon>Bacteria</taxon>
        <taxon>Pseudomonadati</taxon>
        <taxon>Pseudomonadota</taxon>
        <taxon>Gammaproteobacteria</taxon>
        <taxon>Legionellales</taxon>
        <taxon>Legionellaceae</taxon>
        <taxon>Legionella</taxon>
    </lineage>
</organism>
<evidence type="ECO:0000256" key="9">
    <source>
        <dbReference type="HAMAP-Rule" id="MF_00812"/>
    </source>
</evidence>
<feature type="binding site" evidence="9">
    <location>
        <position position="66"/>
    </location>
    <ligand>
        <name>S-adenosyl-L-methionine</name>
        <dbReference type="ChEBI" id="CHEBI:59789"/>
    </ligand>
</feature>
<comment type="catalytic activity">
    <reaction evidence="1 9">
        <text>S-adenosyl-L-methionine + a thiopurine = S-adenosyl-L-homocysteine + a thiopurine S-methylether.</text>
        <dbReference type="EC" id="2.1.1.67"/>
    </reaction>
</comment>
<dbReference type="NCBIfam" id="NF009732">
    <property type="entry name" value="PRK13255.1"/>
    <property type="match status" value="1"/>
</dbReference>
<proteinExistence type="inferred from homology"/>
<dbReference type="InterPro" id="IPR025835">
    <property type="entry name" value="Thiopurine_S-MeTrfase"/>
</dbReference>
<evidence type="ECO:0000256" key="6">
    <source>
        <dbReference type="ARBA" id="ARBA00022603"/>
    </source>
</evidence>
<dbReference type="HAMAP" id="MF_00812">
    <property type="entry name" value="Thiopur_methtran"/>
    <property type="match status" value="1"/>
</dbReference>
<keyword evidence="8 9" id="KW-0949">S-adenosyl-L-methionine</keyword>
<comment type="subcellular location">
    <subcellularLocation>
        <location evidence="2 9">Cytoplasm</location>
    </subcellularLocation>
</comment>
<dbReference type="PANTHER" id="PTHR10259:SF11">
    <property type="entry name" value="THIOPURINE S-METHYLTRANSFERASE"/>
    <property type="match status" value="1"/>
</dbReference>
<dbReference type="RefSeq" id="WP_165481067.1">
    <property type="nucleotide sequence ID" value="NZ_BMOB01000001.1"/>
</dbReference>
<evidence type="ECO:0000256" key="3">
    <source>
        <dbReference type="ARBA" id="ARBA00008145"/>
    </source>
</evidence>
<dbReference type="EMBL" id="BMOB01000001">
    <property type="protein sequence ID" value="GGI78389.1"/>
    <property type="molecule type" value="Genomic_DNA"/>
</dbReference>
<dbReference type="SUPFAM" id="SSF53335">
    <property type="entry name" value="S-adenosyl-L-methionine-dependent methyltransferases"/>
    <property type="match status" value="1"/>
</dbReference>
<dbReference type="GO" id="GO:0032259">
    <property type="term" value="P:methylation"/>
    <property type="evidence" value="ECO:0007669"/>
    <property type="project" value="UniProtKB-KW"/>
</dbReference>
<dbReference type="Gene3D" id="3.40.50.150">
    <property type="entry name" value="Vaccinia Virus protein VP39"/>
    <property type="match status" value="1"/>
</dbReference>
<dbReference type="EC" id="2.1.1.67" evidence="4 9"/>
<dbReference type="GO" id="GO:0008119">
    <property type="term" value="F:thiopurine S-methyltransferase activity"/>
    <property type="evidence" value="ECO:0007669"/>
    <property type="project" value="UniProtKB-UniRule"/>
</dbReference>
<evidence type="ECO:0000256" key="7">
    <source>
        <dbReference type="ARBA" id="ARBA00022679"/>
    </source>
</evidence>
<reference evidence="10" key="1">
    <citation type="journal article" date="2014" name="Int. J. Syst. Evol. Microbiol.">
        <title>Complete genome sequence of Corynebacterium casei LMG S-19264T (=DSM 44701T), isolated from a smear-ripened cheese.</title>
        <authorList>
            <consortium name="US DOE Joint Genome Institute (JGI-PGF)"/>
            <person name="Walter F."/>
            <person name="Albersmeier A."/>
            <person name="Kalinowski J."/>
            <person name="Ruckert C."/>
        </authorList>
    </citation>
    <scope>NUCLEOTIDE SEQUENCE</scope>
    <source>
        <strain evidence="10">JCM 13919</strain>
    </source>
</reference>
<feature type="binding site" evidence="9">
    <location>
        <position position="10"/>
    </location>
    <ligand>
        <name>S-adenosyl-L-methionine</name>
        <dbReference type="ChEBI" id="CHEBI:59789"/>
    </ligand>
</feature>
<dbReference type="PIRSF" id="PIRSF023956">
    <property type="entry name" value="Thiopurine_S-methyltransferase"/>
    <property type="match status" value="1"/>
</dbReference>
<sequence>MDKQYWQQRWQCNEIGFNQSQPNPLMQRYFPKLNLKPGDRVFVPLCGKSIDMIWLAGQGYKVIGVELSEQACKAFFNDNKIRFKVSERNDFVVYMSDEITLFAGDFFNFNKNLLGKVEAVYDRAALIALPRELRKLYSEQLDKLLAPDTEILLITTSYDQKEMQGPPFSVNEIEVNELFKTNFDMTQIYNKVVKDIPEHLKIKGLKHAIEQVYSLVKKKHETKS</sequence>
<evidence type="ECO:0000256" key="5">
    <source>
        <dbReference type="ARBA" id="ARBA00022490"/>
    </source>
</evidence>
<dbReference type="Proteomes" id="UP000630149">
    <property type="component" value="Unassembled WGS sequence"/>
</dbReference>
<evidence type="ECO:0000256" key="4">
    <source>
        <dbReference type="ARBA" id="ARBA00011905"/>
    </source>
</evidence>